<evidence type="ECO:0000259" key="1">
    <source>
        <dbReference type="Pfam" id="PF21841"/>
    </source>
</evidence>
<proteinExistence type="predicted"/>
<comment type="caution">
    <text evidence="2">The sequence shown here is derived from an EMBL/GenBank/DDBJ whole genome shotgun (WGS) entry which is preliminary data.</text>
</comment>
<dbReference type="RefSeq" id="WP_263830872.1">
    <property type="nucleotide sequence ID" value="NZ_JAOWLB010000034.1"/>
</dbReference>
<sequence length="212" mass="24070">MNTFHSSQPNPSAPLYPQLHLRLIGEDGNAFAILGRAKRLMQTHGLQPTEIERFLTQAKAGDYNHLLETCHRWFSCDSEPSPDVVLAEIAAQCLDIETLQTQNRDQLDFHEVSVWSLNEALLRAYDAGRASFAKTKSHFQVCDAPEDEPDRLDVTPIAVLSRDSLTEAGFDADRVTDAEFDRLVRRLGDSYIENHFWPDLEIIAEIMHLPRL</sequence>
<feature type="domain" description="DUF6900" evidence="1">
    <location>
        <begin position="85"/>
        <end position="131"/>
    </location>
</feature>
<dbReference type="Proteomes" id="UP001320899">
    <property type="component" value="Unassembled WGS sequence"/>
</dbReference>
<dbReference type="Pfam" id="PF21841">
    <property type="entry name" value="DUF6900"/>
    <property type="match status" value="1"/>
</dbReference>
<organism evidence="2 3">
    <name type="scientific">Ruegeria aquimaris</name>
    <dbReference type="NCBI Taxonomy" id="2984333"/>
    <lineage>
        <taxon>Bacteria</taxon>
        <taxon>Pseudomonadati</taxon>
        <taxon>Pseudomonadota</taxon>
        <taxon>Alphaproteobacteria</taxon>
        <taxon>Rhodobacterales</taxon>
        <taxon>Roseobacteraceae</taxon>
        <taxon>Ruegeria</taxon>
    </lineage>
</organism>
<dbReference type="EMBL" id="JAOWLB010000034">
    <property type="protein sequence ID" value="MCV2891270.1"/>
    <property type="molecule type" value="Genomic_DNA"/>
</dbReference>
<accession>A0ABT3ARF4</accession>
<evidence type="ECO:0000313" key="3">
    <source>
        <dbReference type="Proteomes" id="UP001320899"/>
    </source>
</evidence>
<keyword evidence="3" id="KW-1185">Reference proteome</keyword>
<reference evidence="2 3" key="1">
    <citation type="submission" date="2022-10" db="EMBL/GenBank/DDBJ databases">
        <title>Ruegeria sp. nov., isolated from ocean surface sediments.</title>
        <authorList>
            <person name="He W."/>
            <person name="Xue H.-P."/>
            <person name="Zhang D.-F."/>
        </authorList>
    </citation>
    <scope>NUCLEOTIDE SEQUENCE [LARGE SCALE GENOMIC DNA]</scope>
    <source>
        <strain evidence="2 3">XHP0148</strain>
    </source>
</reference>
<evidence type="ECO:0000313" key="2">
    <source>
        <dbReference type="EMBL" id="MCV2891270.1"/>
    </source>
</evidence>
<name>A0ABT3ARF4_9RHOB</name>
<gene>
    <name evidence="2" type="ORF">OE747_23370</name>
</gene>
<protein>
    <recommendedName>
        <fullName evidence="1">DUF6900 domain-containing protein</fullName>
    </recommendedName>
</protein>
<dbReference type="InterPro" id="IPR054195">
    <property type="entry name" value="DUF6900"/>
</dbReference>